<name>A0A1Q9LR79_9PSEU</name>
<keyword evidence="3" id="KW-1185">Reference proteome</keyword>
<reference evidence="2 3" key="1">
    <citation type="submission" date="2016-10" db="EMBL/GenBank/DDBJ databases">
        <title>The Draft Genome Sequence of Actinokineospora bangkokensis 44EHWT reveals the biosynthetic pathway of antifungal compounds Thailandins with unusual extender unit butylmalonyl-CoA.</title>
        <authorList>
            <person name="Greule A."/>
            <person name="Intra B."/>
            <person name="Flemming S."/>
            <person name="Rommel M.G."/>
            <person name="Panbangred W."/>
            <person name="Bechthold A."/>
        </authorList>
    </citation>
    <scope>NUCLEOTIDE SEQUENCE [LARGE SCALE GENOMIC DNA]</scope>
    <source>
        <strain evidence="2 3">44EHW</strain>
    </source>
</reference>
<dbReference type="PANTHER" id="PTHR43798">
    <property type="entry name" value="MONOACYLGLYCEROL LIPASE"/>
    <property type="match status" value="1"/>
</dbReference>
<proteinExistence type="predicted"/>
<evidence type="ECO:0000313" key="3">
    <source>
        <dbReference type="Proteomes" id="UP000186040"/>
    </source>
</evidence>
<dbReference type="Gene3D" id="3.40.50.1820">
    <property type="entry name" value="alpha/beta hydrolase"/>
    <property type="match status" value="1"/>
</dbReference>
<dbReference type="GO" id="GO:0016787">
    <property type="term" value="F:hydrolase activity"/>
    <property type="evidence" value="ECO:0007669"/>
    <property type="project" value="UniProtKB-KW"/>
</dbReference>
<evidence type="ECO:0000259" key="1">
    <source>
        <dbReference type="Pfam" id="PF00561"/>
    </source>
</evidence>
<sequence>MTEVTERPGSFRFDGHALSYSEFTGAAAPGDPAGLVVLLHGQLMTRTMHRPLARALAAAGHRVVTLDLLGHGRSDRPAGSWRYSMTTWATQVVGLLDHLGVRRALIAGTSLGANVTLEVAVAAPERVVGMVVEMPVLDNAIVGGLAAFAPLLVTARFLPPVVRAVAWAADRVPRGHQWVDTVTETLHQEPAAMASVVHGIFFGRIAPPTTLRTAIDVPALVIGHQRDPIHPFGDAHMLAGELPRAKFVEARSPFELRFAPKRLTSVIERFIGERFAAERVAAAR</sequence>
<comment type="caution">
    <text evidence="2">The sequence shown here is derived from an EMBL/GenBank/DDBJ whole genome shotgun (WGS) entry which is preliminary data.</text>
</comment>
<dbReference type="InterPro" id="IPR029058">
    <property type="entry name" value="AB_hydrolase_fold"/>
</dbReference>
<dbReference type="OrthoDB" id="63519at2"/>
<dbReference type="EMBL" id="MKQR01000007">
    <property type="protein sequence ID" value="OLR94522.1"/>
    <property type="molecule type" value="Genomic_DNA"/>
</dbReference>
<dbReference type="Proteomes" id="UP000186040">
    <property type="component" value="Unassembled WGS sequence"/>
</dbReference>
<dbReference type="PRINTS" id="PR00111">
    <property type="entry name" value="ABHYDROLASE"/>
</dbReference>
<evidence type="ECO:0000313" key="2">
    <source>
        <dbReference type="EMBL" id="OLR94522.1"/>
    </source>
</evidence>
<protein>
    <submittedName>
        <fullName evidence="2">Alpha/beta hydrolase</fullName>
    </submittedName>
</protein>
<dbReference type="PANTHER" id="PTHR43798:SF33">
    <property type="entry name" value="HYDROLASE, PUTATIVE (AFU_ORTHOLOGUE AFUA_2G14860)-RELATED"/>
    <property type="match status" value="1"/>
</dbReference>
<dbReference type="InterPro" id="IPR050266">
    <property type="entry name" value="AB_hydrolase_sf"/>
</dbReference>
<gene>
    <name evidence="2" type="ORF">BJP25_12325</name>
</gene>
<organism evidence="2 3">
    <name type="scientific">Actinokineospora bangkokensis</name>
    <dbReference type="NCBI Taxonomy" id="1193682"/>
    <lineage>
        <taxon>Bacteria</taxon>
        <taxon>Bacillati</taxon>
        <taxon>Actinomycetota</taxon>
        <taxon>Actinomycetes</taxon>
        <taxon>Pseudonocardiales</taxon>
        <taxon>Pseudonocardiaceae</taxon>
        <taxon>Actinokineospora</taxon>
    </lineage>
</organism>
<keyword evidence="2" id="KW-0378">Hydrolase</keyword>
<dbReference type="InterPro" id="IPR000073">
    <property type="entry name" value="AB_hydrolase_1"/>
</dbReference>
<dbReference type="SUPFAM" id="SSF53474">
    <property type="entry name" value="alpha/beta-Hydrolases"/>
    <property type="match status" value="1"/>
</dbReference>
<dbReference type="STRING" id="1193682.BJP25_12325"/>
<accession>A0A1Q9LR79</accession>
<feature type="domain" description="AB hydrolase-1" evidence="1">
    <location>
        <begin position="35"/>
        <end position="142"/>
    </location>
</feature>
<dbReference type="GO" id="GO:0016020">
    <property type="term" value="C:membrane"/>
    <property type="evidence" value="ECO:0007669"/>
    <property type="project" value="TreeGrafter"/>
</dbReference>
<dbReference type="RefSeq" id="WP_075973900.1">
    <property type="nucleotide sequence ID" value="NZ_MKQR01000007.1"/>
</dbReference>
<dbReference type="AlphaFoldDB" id="A0A1Q9LR79"/>
<dbReference type="Pfam" id="PF00561">
    <property type="entry name" value="Abhydrolase_1"/>
    <property type="match status" value="1"/>
</dbReference>